<protein>
    <submittedName>
        <fullName evidence="2">Prepilin-type N-terminal cleavage/methylation domain-containing protein</fullName>
    </submittedName>
</protein>
<sequence length="97" mass="10729">MKRGFTLMEMVLVVSVIVILFLLTIPNIQKTIHVVNDKGCDAQLKVVDAAILQWRLQNDSIPISMSQLVEGGFLSDRQCYCGDGSKINVLNGQAVHE</sequence>
<name>A0A7G9S1W0_9FIRM</name>
<dbReference type="EMBL" id="CP060715">
    <property type="protein sequence ID" value="QNN61835.1"/>
    <property type="molecule type" value="Genomic_DNA"/>
</dbReference>
<gene>
    <name evidence="2" type="ORF">H9L01_08625</name>
</gene>
<dbReference type="AlphaFoldDB" id="A0A7G9S1W0"/>
<dbReference type="SUPFAM" id="SSF54523">
    <property type="entry name" value="Pili subunits"/>
    <property type="match status" value="1"/>
</dbReference>
<dbReference type="NCBIfam" id="TIGR02532">
    <property type="entry name" value="IV_pilin_GFxxxE"/>
    <property type="match status" value="1"/>
</dbReference>
<accession>A0A7G9S1W0</accession>
<keyword evidence="1" id="KW-0488">Methylation</keyword>
<dbReference type="InterPro" id="IPR045584">
    <property type="entry name" value="Pilin-like"/>
</dbReference>
<dbReference type="KEGG" id="eio:H9L01_08625"/>
<dbReference type="Proteomes" id="UP000515928">
    <property type="component" value="Chromosome"/>
</dbReference>
<dbReference type="InterPro" id="IPR012902">
    <property type="entry name" value="N_methyl_site"/>
</dbReference>
<reference evidence="2 3" key="1">
    <citation type="submission" date="2020-08" db="EMBL/GenBank/DDBJ databases">
        <title>Genome sequence of Erysipelothrix inopinata DSM 15511T.</title>
        <authorList>
            <person name="Hyun D.-W."/>
            <person name="Bae J.-W."/>
        </authorList>
    </citation>
    <scope>NUCLEOTIDE SEQUENCE [LARGE SCALE GENOMIC DNA]</scope>
    <source>
        <strain evidence="2 3">DSM 15511</strain>
    </source>
</reference>
<dbReference type="PRINTS" id="PR00813">
    <property type="entry name" value="BCTERIALGSPG"/>
</dbReference>
<dbReference type="GO" id="GO:0015627">
    <property type="term" value="C:type II protein secretion system complex"/>
    <property type="evidence" value="ECO:0007669"/>
    <property type="project" value="InterPro"/>
</dbReference>
<dbReference type="InterPro" id="IPR000983">
    <property type="entry name" value="Bac_GSPG_pilin"/>
</dbReference>
<organism evidence="2 3">
    <name type="scientific">Erysipelothrix inopinata</name>
    <dbReference type="NCBI Taxonomy" id="225084"/>
    <lineage>
        <taxon>Bacteria</taxon>
        <taxon>Bacillati</taxon>
        <taxon>Bacillota</taxon>
        <taxon>Erysipelotrichia</taxon>
        <taxon>Erysipelotrichales</taxon>
        <taxon>Erysipelotrichaceae</taxon>
        <taxon>Erysipelothrix</taxon>
    </lineage>
</organism>
<dbReference type="GO" id="GO:0015628">
    <property type="term" value="P:protein secretion by the type II secretion system"/>
    <property type="evidence" value="ECO:0007669"/>
    <property type="project" value="InterPro"/>
</dbReference>
<evidence type="ECO:0000256" key="1">
    <source>
        <dbReference type="ARBA" id="ARBA00022481"/>
    </source>
</evidence>
<proteinExistence type="predicted"/>
<evidence type="ECO:0000313" key="3">
    <source>
        <dbReference type="Proteomes" id="UP000515928"/>
    </source>
</evidence>
<dbReference type="Gene3D" id="3.30.700.10">
    <property type="entry name" value="Glycoprotein, Type 4 Pilin"/>
    <property type="match status" value="1"/>
</dbReference>
<evidence type="ECO:0000313" key="2">
    <source>
        <dbReference type="EMBL" id="QNN61835.1"/>
    </source>
</evidence>
<keyword evidence="3" id="KW-1185">Reference proteome</keyword>